<reference evidence="1 2" key="1">
    <citation type="submission" date="2016-11" db="EMBL/GenBank/DDBJ databases">
        <title>The macronuclear genome of Stentor coeruleus: a giant cell with tiny introns.</title>
        <authorList>
            <person name="Slabodnick M."/>
            <person name="Ruby J.G."/>
            <person name="Reiff S.B."/>
            <person name="Swart E.C."/>
            <person name="Gosai S."/>
            <person name="Prabakaran S."/>
            <person name="Witkowska E."/>
            <person name="Larue G.E."/>
            <person name="Fisher S."/>
            <person name="Freeman R.M."/>
            <person name="Gunawardena J."/>
            <person name="Chu W."/>
            <person name="Stover N.A."/>
            <person name="Gregory B.D."/>
            <person name="Nowacki M."/>
            <person name="Derisi J."/>
            <person name="Roy S.W."/>
            <person name="Marshall W.F."/>
            <person name="Sood P."/>
        </authorList>
    </citation>
    <scope>NUCLEOTIDE SEQUENCE [LARGE SCALE GENOMIC DNA]</scope>
    <source>
        <strain evidence="1">WM001</strain>
    </source>
</reference>
<evidence type="ECO:0000313" key="2">
    <source>
        <dbReference type="Proteomes" id="UP000187209"/>
    </source>
</evidence>
<name>A0A1R2CAP1_9CILI</name>
<dbReference type="AlphaFoldDB" id="A0A1R2CAP1"/>
<comment type="caution">
    <text evidence="1">The sequence shown here is derived from an EMBL/GenBank/DDBJ whole genome shotgun (WGS) entry which is preliminary data.</text>
</comment>
<accession>A0A1R2CAP1</accession>
<evidence type="ECO:0000313" key="1">
    <source>
        <dbReference type="EMBL" id="OMJ86045.1"/>
    </source>
</evidence>
<sequence length="179" mass="20564">MRPTNLNFRNPKEKTAEFMLPVVTNQGHMLFEVSSKQAKPNFPKSKRFPTYDENASKTGYRVGPGAYKQDHYTFGKDHIRGAHIYRNYHRNKDLYNNGYIFVGNQLMFDASFLTPSKKIAAQNINPTIDACEMNPNYSSLCQRTSTASNTPSRKNKAYRARHKIMSPNFSDFNSSRASY</sequence>
<protein>
    <submittedName>
        <fullName evidence="1">Uncharacterized protein</fullName>
    </submittedName>
</protein>
<keyword evidence="2" id="KW-1185">Reference proteome</keyword>
<dbReference type="Proteomes" id="UP000187209">
    <property type="component" value="Unassembled WGS sequence"/>
</dbReference>
<dbReference type="OrthoDB" id="319236at2759"/>
<proteinExistence type="predicted"/>
<dbReference type="EMBL" id="MPUH01000217">
    <property type="protein sequence ID" value="OMJ86045.1"/>
    <property type="molecule type" value="Genomic_DNA"/>
</dbReference>
<organism evidence="1 2">
    <name type="scientific">Stentor coeruleus</name>
    <dbReference type="NCBI Taxonomy" id="5963"/>
    <lineage>
        <taxon>Eukaryota</taxon>
        <taxon>Sar</taxon>
        <taxon>Alveolata</taxon>
        <taxon>Ciliophora</taxon>
        <taxon>Postciliodesmatophora</taxon>
        <taxon>Heterotrichea</taxon>
        <taxon>Heterotrichida</taxon>
        <taxon>Stentoridae</taxon>
        <taxon>Stentor</taxon>
    </lineage>
</organism>
<gene>
    <name evidence="1" type="ORF">SteCoe_12478</name>
</gene>